<reference evidence="1 2" key="2">
    <citation type="journal article" date="2017" name="Front. Plant Sci.">
        <title>Gene Classification and Mining of Molecular Markers Useful in Red Clover (Trifolium pratense) Breeding.</title>
        <authorList>
            <person name="Istvanek J."/>
            <person name="Dluhosova J."/>
            <person name="Dluhos P."/>
            <person name="Patkova L."/>
            <person name="Nedelnik J."/>
            <person name="Repkova J."/>
        </authorList>
    </citation>
    <scope>NUCLEOTIDE SEQUENCE [LARGE SCALE GENOMIC DNA]</scope>
    <source>
        <strain evidence="2">cv. Tatra</strain>
        <tissue evidence="1">Young leaves</tissue>
    </source>
</reference>
<dbReference type="AlphaFoldDB" id="A0A2K3M365"/>
<reference evidence="1 2" key="1">
    <citation type="journal article" date="2014" name="Am. J. Bot.">
        <title>Genome assembly and annotation for red clover (Trifolium pratense; Fabaceae).</title>
        <authorList>
            <person name="Istvanek J."/>
            <person name="Jaros M."/>
            <person name="Krenek A."/>
            <person name="Repkova J."/>
        </authorList>
    </citation>
    <scope>NUCLEOTIDE SEQUENCE [LARGE SCALE GENOMIC DNA]</scope>
    <source>
        <strain evidence="2">cv. Tatra</strain>
        <tissue evidence="1">Young leaves</tissue>
    </source>
</reference>
<dbReference type="Proteomes" id="UP000236291">
    <property type="component" value="Unassembled WGS sequence"/>
</dbReference>
<evidence type="ECO:0000313" key="1">
    <source>
        <dbReference type="EMBL" id="PNX85214.1"/>
    </source>
</evidence>
<protein>
    <submittedName>
        <fullName evidence="1">Putative regulatory RecX family protein</fullName>
    </submittedName>
</protein>
<dbReference type="ExpressionAtlas" id="A0A2K3M365">
    <property type="expression patterns" value="baseline"/>
</dbReference>
<comment type="caution">
    <text evidence="1">The sequence shown here is derived from an EMBL/GenBank/DDBJ whole genome shotgun (WGS) entry which is preliminary data.</text>
</comment>
<proteinExistence type="predicted"/>
<name>A0A2K3M365_TRIPR</name>
<gene>
    <name evidence="1" type="ORF">L195_g041281</name>
</gene>
<accession>A0A2K3M365</accession>
<organism evidence="1 2">
    <name type="scientific">Trifolium pratense</name>
    <name type="common">Red clover</name>
    <dbReference type="NCBI Taxonomy" id="57577"/>
    <lineage>
        <taxon>Eukaryota</taxon>
        <taxon>Viridiplantae</taxon>
        <taxon>Streptophyta</taxon>
        <taxon>Embryophyta</taxon>
        <taxon>Tracheophyta</taxon>
        <taxon>Spermatophyta</taxon>
        <taxon>Magnoliopsida</taxon>
        <taxon>eudicotyledons</taxon>
        <taxon>Gunneridae</taxon>
        <taxon>Pentapetalae</taxon>
        <taxon>rosids</taxon>
        <taxon>fabids</taxon>
        <taxon>Fabales</taxon>
        <taxon>Fabaceae</taxon>
        <taxon>Papilionoideae</taxon>
        <taxon>50 kb inversion clade</taxon>
        <taxon>NPAAA clade</taxon>
        <taxon>Hologalegina</taxon>
        <taxon>IRL clade</taxon>
        <taxon>Trifolieae</taxon>
        <taxon>Trifolium</taxon>
    </lineage>
</organism>
<feature type="non-terminal residue" evidence="1">
    <location>
        <position position="131"/>
    </location>
</feature>
<sequence>MNMASFAGNIGFKISSQLQPRVFSIPRNIWKFQNGCFKSRDFSSCCVTVSFADGSVIKVDDGKIGRATIAHYETRNPDEVNNELLFDDSEEGSEQMEEVGELTGDSCEQDFIRVDKFTNDAEQSAVKLLAS</sequence>
<evidence type="ECO:0000313" key="2">
    <source>
        <dbReference type="Proteomes" id="UP000236291"/>
    </source>
</evidence>
<dbReference type="EMBL" id="ASHM01048231">
    <property type="protein sequence ID" value="PNX85214.1"/>
    <property type="molecule type" value="Genomic_DNA"/>
</dbReference>